<dbReference type="Ensembl" id="ENSJHYT00000000850.1">
    <property type="protein sequence ID" value="ENSJHYP00000000656.1"/>
    <property type="gene ID" value="ENSJHYG00000000618.1"/>
</dbReference>
<dbReference type="GO" id="GO:0006753">
    <property type="term" value="P:nucleoside phosphate metabolic process"/>
    <property type="evidence" value="ECO:0007669"/>
    <property type="project" value="TreeGrafter"/>
</dbReference>
<dbReference type="Gene3D" id="3.90.79.10">
    <property type="entry name" value="Nucleoside Triphosphate Pyrophosphohydrolase"/>
    <property type="match status" value="1"/>
</dbReference>
<accession>A0A8C5IE33</accession>
<organism evidence="5 6">
    <name type="scientific">Junco hyemalis</name>
    <name type="common">Dark-eyed junco</name>
    <dbReference type="NCBI Taxonomy" id="40217"/>
    <lineage>
        <taxon>Eukaryota</taxon>
        <taxon>Metazoa</taxon>
        <taxon>Chordata</taxon>
        <taxon>Craniata</taxon>
        <taxon>Vertebrata</taxon>
        <taxon>Euteleostomi</taxon>
        <taxon>Archelosauria</taxon>
        <taxon>Archosauria</taxon>
        <taxon>Dinosauria</taxon>
        <taxon>Saurischia</taxon>
        <taxon>Theropoda</taxon>
        <taxon>Coelurosauria</taxon>
        <taxon>Aves</taxon>
        <taxon>Neognathae</taxon>
        <taxon>Neoaves</taxon>
        <taxon>Telluraves</taxon>
        <taxon>Australaves</taxon>
        <taxon>Passeriformes</taxon>
        <taxon>Passerellidae</taxon>
        <taxon>Junco</taxon>
    </lineage>
</organism>
<dbReference type="PROSITE" id="PS00893">
    <property type="entry name" value="NUDIX_BOX"/>
    <property type="match status" value="1"/>
</dbReference>
<evidence type="ECO:0000256" key="3">
    <source>
        <dbReference type="ARBA" id="ARBA00022801"/>
    </source>
</evidence>
<dbReference type="GO" id="GO:0016787">
    <property type="term" value="F:hydrolase activity"/>
    <property type="evidence" value="ECO:0007669"/>
    <property type="project" value="UniProtKB-KW"/>
</dbReference>
<dbReference type="PANTHER" id="PTHR11839">
    <property type="entry name" value="UDP/ADP-SUGAR PYROPHOSPHATASE"/>
    <property type="match status" value="1"/>
</dbReference>
<reference evidence="5" key="1">
    <citation type="submission" date="2025-08" db="UniProtKB">
        <authorList>
            <consortium name="Ensembl"/>
        </authorList>
    </citation>
    <scope>IDENTIFICATION</scope>
</reference>
<dbReference type="GO" id="GO:0005829">
    <property type="term" value="C:cytosol"/>
    <property type="evidence" value="ECO:0007669"/>
    <property type="project" value="TreeGrafter"/>
</dbReference>
<keyword evidence="3" id="KW-0378">Hydrolase</keyword>
<dbReference type="SUPFAM" id="SSF55811">
    <property type="entry name" value="Nudix"/>
    <property type="match status" value="1"/>
</dbReference>
<keyword evidence="6" id="KW-1185">Reference proteome</keyword>
<comment type="cofactor">
    <cofactor evidence="1">
        <name>Mg(2+)</name>
        <dbReference type="ChEBI" id="CHEBI:18420"/>
    </cofactor>
</comment>
<feature type="domain" description="Nudix hydrolase" evidence="4">
    <location>
        <begin position="38"/>
        <end position="168"/>
    </location>
</feature>
<dbReference type="AlphaFoldDB" id="A0A8C5IE33"/>
<dbReference type="PROSITE" id="PS51462">
    <property type="entry name" value="NUDIX"/>
    <property type="match status" value="1"/>
</dbReference>
<proteinExistence type="inferred from homology"/>
<dbReference type="InterPro" id="IPR015797">
    <property type="entry name" value="NUDIX_hydrolase-like_dom_sf"/>
</dbReference>
<evidence type="ECO:0000259" key="4">
    <source>
        <dbReference type="PROSITE" id="PS51462"/>
    </source>
</evidence>
<dbReference type="PANTHER" id="PTHR11839:SF18">
    <property type="entry name" value="NUDIX HYDROLASE DOMAIN-CONTAINING PROTEIN"/>
    <property type="match status" value="1"/>
</dbReference>
<dbReference type="InterPro" id="IPR000086">
    <property type="entry name" value="NUDIX_hydrolase_dom"/>
</dbReference>
<evidence type="ECO:0000256" key="1">
    <source>
        <dbReference type="ARBA" id="ARBA00001946"/>
    </source>
</evidence>
<dbReference type="Pfam" id="PF00293">
    <property type="entry name" value="NUDIX"/>
    <property type="match status" value="1"/>
</dbReference>
<comment type="similarity">
    <text evidence="2">Belongs to the Nudix hydrolase family.</text>
</comment>
<evidence type="ECO:0000256" key="2">
    <source>
        <dbReference type="ARBA" id="ARBA00005582"/>
    </source>
</evidence>
<sequence length="170" mass="19490">MKRMNPTMYLIYEGKKINVDVLKVKMPNNKEAIREIVDRKNGVVILAIDDENNVIVEEQYRNTFKRGIVGLPAGKRDGAEDLLDTAKRELEEETGYKAESWVSLGEFYPAPAYSNEIVYPFLATGLYLGNIKRDPDEFLNIIRMPIKEFEIKYPCQGNSYSCNIWGGNSR</sequence>
<dbReference type="InterPro" id="IPR020084">
    <property type="entry name" value="NUDIX_hydrolase_CS"/>
</dbReference>
<evidence type="ECO:0000313" key="5">
    <source>
        <dbReference type="Ensembl" id="ENSJHYP00000000656.1"/>
    </source>
</evidence>
<name>A0A8C5IE33_JUNHY</name>
<evidence type="ECO:0000313" key="6">
    <source>
        <dbReference type="Proteomes" id="UP000694408"/>
    </source>
</evidence>
<protein>
    <recommendedName>
        <fullName evidence="4">Nudix hydrolase domain-containing protein</fullName>
    </recommendedName>
</protein>
<reference evidence="5" key="2">
    <citation type="submission" date="2025-09" db="UniProtKB">
        <authorList>
            <consortium name="Ensembl"/>
        </authorList>
    </citation>
    <scope>IDENTIFICATION</scope>
</reference>
<dbReference type="Proteomes" id="UP000694408">
    <property type="component" value="Unplaced"/>
</dbReference>
<dbReference type="GO" id="GO:0019693">
    <property type="term" value="P:ribose phosphate metabolic process"/>
    <property type="evidence" value="ECO:0007669"/>
    <property type="project" value="TreeGrafter"/>
</dbReference>